<dbReference type="Pfam" id="PF01556">
    <property type="entry name" value="DnaJ_C"/>
    <property type="match status" value="1"/>
</dbReference>
<dbReference type="AlphaFoldDB" id="A0A060T8E9"/>
<dbReference type="FunFam" id="2.60.260.20:FF:000005">
    <property type="entry name" value="Chaperone protein dnaJ 1, mitochondrial"/>
    <property type="match status" value="1"/>
</dbReference>
<dbReference type="InterPro" id="IPR001305">
    <property type="entry name" value="HSP_DnaJ_Cys-rich_dom"/>
</dbReference>
<dbReference type="InterPro" id="IPR001623">
    <property type="entry name" value="DnaJ_domain"/>
</dbReference>
<dbReference type="GO" id="GO:0031072">
    <property type="term" value="F:heat shock protein binding"/>
    <property type="evidence" value="ECO:0007669"/>
    <property type="project" value="InterPro"/>
</dbReference>
<keyword evidence="8" id="KW-0143">Chaperone</keyword>
<dbReference type="HAMAP" id="MF_01152">
    <property type="entry name" value="DnaJ"/>
    <property type="match status" value="1"/>
</dbReference>
<feature type="compositionally biased region" description="Basic and acidic residues" evidence="11">
    <location>
        <begin position="415"/>
        <end position="430"/>
    </location>
</feature>
<evidence type="ECO:0000256" key="8">
    <source>
        <dbReference type="ARBA" id="ARBA00023186"/>
    </source>
</evidence>
<dbReference type="GO" id="GO:0009408">
    <property type="term" value="P:response to heat"/>
    <property type="evidence" value="ECO:0007669"/>
    <property type="project" value="InterPro"/>
</dbReference>
<dbReference type="InterPro" id="IPR018253">
    <property type="entry name" value="DnaJ_domain_CS"/>
</dbReference>
<dbReference type="Gene3D" id="1.10.287.110">
    <property type="entry name" value="DnaJ domain"/>
    <property type="match status" value="1"/>
</dbReference>
<dbReference type="Gene3D" id="2.60.260.20">
    <property type="entry name" value="Urease metallochaperone UreE, N-terminal domain"/>
    <property type="match status" value="2"/>
</dbReference>
<dbReference type="Pfam" id="PF00226">
    <property type="entry name" value="DnaJ"/>
    <property type="match status" value="1"/>
</dbReference>
<evidence type="ECO:0000256" key="4">
    <source>
        <dbReference type="ARBA" id="ARBA00022771"/>
    </source>
</evidence>
<name>A0A060T8E9_BLAAD</name>
<gene>
    <name evidence="14" type="ORF">GNLVRS02_ARAD1C36476g</name>
</gene>
<evidence type="ECO:0000256" key="11">
    <source>
        <dbReference type="SAM" id="MobiDB-lite"/>
    </source>
</evidence>
<dbReference type="Pfam" id="PF00684">
    <property type="entry name" value="DnaJ_CXXCXGXG"/>
    <property type="match status" value="1"/>
</dbReference>
<evidence type="ECO:0000256" key="2">
    <source>
        <dbReference type="ARBA" id="ARBA00022723"/>
    </source>
</evidence>
<dbReference type="SUPFAM" id="SSF49493">
    <property type="entry name" value="HSP40/DnaJ peptide-binding domain"/>
    <property type="match status" value="2"/>
</dbReference>
<evidence type="ECO:0000256" key="1">
    <source>
        <dbReference type="ARBA" id="ARBA00004173"/>
    </source>
</evidence>
<dbReference type="SMART" id="SM00271">
    <property type="entry name" value="DnaJ"/>
    <property type="match status" value="1"/>
</dbReference>
<keyword evidence="7" id="KW-0496">Mitochondrion</keyword>
<accession>A0A060T8E9</accession>
<dbReference type="SUPFAM" id="SSF46565">
    <property type="entry name" value="Chaperone J-domain"/>
    <property type="match status" value="1"/>
</dbReference>
<dbReference type="EMBL" id="HG937693">
    <property type="protein sequence ID" value="CDP35476.1"/>
    <property type="molecule type" value="Genomic_DNA"/>
</dbReference>
<evidence type="ECO:0000256" key="6">
    <source>
        <dbReference type="ARBA" id="ARBA00022946"/>
    </source>
</evidence>
<dbReference type="InterPro" id="IPR002939">
    <property type="entry name" value="DnaJ_C"/>
</dbReference>
<keyword evidence="6" id="KW-0809">Transit peptide</keyword>
<reference evidence="14" key="1">
    <citation type="submission" date="2014-02" db="EMBL/GenBank/DDBJ databases">
        <authorList>
            <person name="Genoscope - CEA"/>
        </authorList>
    </citation>
    <scope>NUCLEOTIDE SEQUENCE</scope>
    <source>
        <strain evidence="14">LS3</strain>
    </source>
</reference>
<keyword evidence="3" id="KW-0677">Repeat</keyword>
<evidence type="ECO:0000256" key="10">
    <source>
        <dbReference type="PROSITE-ProRule" id="PRU00546"/>
    </source>
</evidence>
<dbReference type="GO" id="GO:0042026">
    <property type="term" value="P:protein refolding"/>
    <property type="evidence" value="ECO:0007669"/>
    <property type="project" value="TreeGrafter"/>
</dbReference>
<dbReference type="FunFam" id="1.10.287.110:FF:000053">
    <property type="entry name" value="Putative Mitochondrial DnaJ chaperone"/>
    <property type="match status" value="1"/>
</dbReference>
<dbReference type="PhylomeDB" id="A0A060T8E9"/>
<dbReference type="SUPFAM" id="SSF57938">
    <property type="entry name" value="DnaJ/Hsp40 cysteine-rich domain"/>
    <property type="match status" value="1"/>
</dbReference>
<feature type="domain" description="J" evidence="12">
    <location>
        <begin position="32"/>
        <end position="96"/>
    </location>
</feature>
<dbReference type="InterPro" id="IPR012724">
    <property type="entry name" value="DnaJ"/>
</dbReference>
<dbReference type="InterPro" id="IPR008971">
    <property type="entry name" value="HSP40/DnaJ_pept-bd"/>
</dbReference>
<feature type="region of interest" description="Disordered" evidence="11">
    <location>
        <begin position="98"/>
        <end position="118"/>
    </location>
</feature>
<comment type="subcellular location">
    <subcellularLocation>
        <location evidence="1">Mitochondrion</location>
    </subcellularLocation>
</comment>
<protein>
    <recommendedName>
        <fullName evidence="9">DnaJ homolog 1, mitochondrial</fullName>
    </recommendedName>
</protein>
<evidence type="ECO:0000256" key="9">
    <source>
        <dbReference type="ARBA" id="ARBA00072890"/>
    </source>
</evidence>
<organism evidence="14">
    <name type="scientific">Blastobotrys adeninivorans</name>
    <name type="common">Yeast</name>
    <name type="synonym">Arxula adeninivorans</name>
    <dbReference type="NCBI Taxonomy" id="409370"/>
    <lineage>
        <taxon>Eukaryota</taxon>
        <taxon>Fungi</taxon>
        <taxon>Dikarya</taxon>
        <taxon>Ascomycota</taxon>
        <taxon>Saccharomycotina</taxon>
        <taxon>Dipodascomycetes</taxon>
        <taxon>Dipodascales</taxon>
        <taxon>Trichomonascaceae</taxon>
        <taxon>Blastobotrys</taxon>
    </lineage>
</organism>
<sequence length="502" mass="53317">MFRKGLRASVRPQTWAQPWRKFHSSRALSMKDPYSVLGVDRNASARDIKKAYYQLAKKYHPDVNKEQGAETKFQDIQSSYELLSDDKKRKQYDQFGAAAFDQSGGGGPGGPGSDGPFNPFGNFSGFEGFNFGGGQGQAFDFEDLFGAFTGRGSRSRGGGGGGMMHYKGDDIEVLAHITLEDAAAGKTIQVKYSTLDECGTCHGSGLKEGKSKKTCSSCGGTGSQVHLMQGGFQMASTCGVCKGTGVVIPRDSQCGTCGSQGVVQTAKSESVDVPPGIADGMRLKVTGAGDAPPVLSGPNIHRSKGDLYVRVRVKKHPKFVRTKSDLEYTAPIPMTTAALGGRIVVPTLLGVASGLQLNVPAGTQPGNTVTIPEQGMPVLNRRGVYGDLKVTFKVETPRPRSDKAVSLLEELAKELGDTTARVTDRPKQDPPKPTGSSSESDAASQSSPDASSSHSTSPDGPEESGDNSGFLKNLFNRITHHDESSKHDSKNDSDKGSKKKDQ</sequence>
<evidence type="ECO:0000259" key="13">
    <source>
        <dbReference type="PROSITE" id="PS51188"/>
    </source>
</evidence>
<dbReference type="InterPro" id="IPR036410">
    <property type="entry name" value="HSP_DnaJ_Cys-rich_dom_sf"/>
</dbReference>
<dbReference type="InterPro" id="IPR036869">
    <property type="entry name" value="J_dom_sf"/>
</dbReference>
<evidence type="ECO:0000313" key="14">
    <source>
        <dbReference type="EMBL" id="CDP35476.1"/>
    </source>
</evidence>
<feature type="zinc finger region" description="CR-type" evidence="10">
    <location>
        <begin position="185"/>
        <end position="266"/>
    </location>
</feature>
<dbReference type="FunFam" id="2.10.230.10:FF:000001">
    <property type="entry name" value="DnaJ subfamily A member 2"/>
    <property type="match status" value="1"/>
</dbReference>
<evidence type="ECO:0000256" key="7">
    <source>
        <dbReference type="ARBA" id="ARBA00023128"/>
    </source>
</evidence>
<feature type="region of interest" description="Disordered" evidence="11">
    <location>
        <begin position="415"/>
        <end position="502"/>
    </location>
</feature>
<dbReference type="GO" id="GO:0005524">
    <property type="term" value="F:ATP binding"/>
    <property type="evidence" value="ECO:0007669"/>
    <property type="project" value="InterPro"/>
</dbReference>
<keyword evidence="5 10" id="KW-0862">Zinc</keyword>
<dbReference type="PROSITE" id="PS00636">
    <property type="entry name" value="DNAJ_1"/>
    <property type="match status" value="1"/>
</dbReference>
<dbReference type="CDD" id="cd10719">
    <property type="entry name" value="DnaJ_zf"/>
    <property type="match status" value="1"/>
</dbReference>
<dbReference type="GO" id="GO:0008270">
    <property type="term" value="F:zinc ion binding"/>
    <property type="evidence" value="ECO:0007669"/>
    <property type="project" value="UniProtKB-KW"/>
</dbReference>
<feature type="compositionally biased region" description="Basic and acidic residues" evidence="11">
    <location>
        <begin position="479"/>
        <end position="502"/>
    </location>
</feature>
<reference evidence="14" key="2">
    <citation type="submission" date="2014-06" db="EMBL/GenBank/DDBJ databases">
        <title>The complete genome of Blastobotrys (Arxula) adeninivorans LS3 - a yeast of biotechnological interest.</title>
        <authorList>
            <person name="Kunze G."/>
            <person name="Gaillardin C."/>
            <person name="Czernicka M."/>
            <person name="Durrens P."/>
            <person name="Martin T."/>
            <person name="Boer E."/>
            <person name="Gabaldon T."/>
            <person name="Cruz J."/>
            <person name="Talla E."/>
            <person name="Marck C."/>
            <person name="Goffeau A."/>
            <person name="Barbe V."/>
            <person name="Baret P."/>
            <person name="Baronian K."/>
            <person name="Beier S."/>
            <person name="Bleykasten C."/>
            <person name="Bode R."/>
            <person name="Casaregola S."/>
            <person name="Despons L."/>
            <person name="Fairhead C."/>
            <person name="Giersberg M."/>
            <person name="Gierski P."/>
            <person name="Hahnel U."/>
            <person name="Hartmann A."/>
            <person name="Jankowska D."/>
            <person name="Jubin C."/>
            <person name="Jung P."/>
            <person name="Lafontaine I."/>
            <person name="Leh-Louis V."/>
            <person name="Lemaire M."/>
            <person name="Marcet-Houben M."/>
            <person name="Mascher M."/>
            <person name="Morel G."/>
            <person name="Richard G.-F."/>
            <person name="Riechen J."/>
            <person name="Sacerdot C."/>
            <person name="Sarkar A."/>
            <person name="Savel G."/>
            <person name="Schacherer J."/>
            <person name="Sherman D."/>
            <person name="Straub M.-L."/>
            <person name="Stein N."/>
            <person name="Thierry A."/>
            <person name="Trautwein-Schult A."/>
            <person name="Westhof E."/>
            <person name="Worch S."/>
            <person name="Dujon B."/>
            <person name="Souciet J.-L."/>
            <person name="Wincker P."/>
            <person name="Scholz U."/>
            <person name="Neuveglise N."/>
        </authorList>
    </citation>
    <scope>NUCLEOTIDE SEQUENCE</scope>
    <source>
        <strain evidence="14">LS3</strain>
    </source>
</reference>
<dbReference type="PANTHER" id="PTHR43096">
    <property type="entry name" value="DNAJ HOMOLOG 1, MITOCHONDRIAL-RELATED"/>
    <property type="match status" value="1"/>
</dbReference>
<feature type="compositionally biased region" description="Low complexity" evidence="11">
    <location>
        <begin position="436"/>
        <end position="459"/>
    </location>
</feature>
<dbReference type="GO" id="GO:0051082">
    <property type="term" value="F:unfolded protein binding"/>
    <property type="evidence" value="ECO:0007669"/>
    <property type="project" value="InterPro"/>
</dbReference>
<keyword evidence="2 10" id="KW-0479">Metal-binding</keyword>
<dbReference type="CDD" id="cd06257">
    <property type="entry name" value="DnaJ"/>
    <property type="match status" value="1"/>
</dbReference>
<dbReference type="Gene3D" id="2.10.230.10">
    <property type="entry name" value="Heat shock protein DnaJ, cysteine-rich domain"/>
    <property type="match status" value="1"/>
</dbReference>
<evidence type="ECO:0000256" key="3">
    <source>
        <dbReference type="ARBA" id="ARBA00022737"/>
    </source>
</evidence>
<evidence type="ECO:0000259" key="12">
    <source>
        <dbReference type="PROSITE" id="PS50076"/>
    </source>
</evidence>
<dbReference type="PROSITE" id="PS51188">
    <property type="entry name" value="ZF_CR"/>
    <property type="match status" value="1"/>
</dbReference>
<dbReference type="PANTHER" id="PTHR43096:SF52">
    <property type="entry name" value="DNAJ HOMOLOG 1, MITOCHONDRIAL-RELATED"/>
    <property type="match status" value="1"/>
</dbReference>
<proteinExistence type="inferred from homology"/>
<keyword evidence="4 10" id="KW-0863">Zinc-finger</keyword>
<dbReference type="PRINTS" id="PR00625">
    <property type="entry name" value="JDOMAIN"/>
</dbReference>
<dbReference type="PROSITE" id="PS50076">
    <property type="entry name" value="DNAJ_2"/>
    <property type="match status" value="1"/>
</dbReference>
<dbReference type="GO" id="GO:0005739">
    <property type="term" value="C:mitochondrion"/>
    <property type="evidence" value="ECO:0007669"/>
    <property type="project" value="UniProtKB-SubCell"/>
</dbReference>
<evidence type="ECO:0000256" key="5">
    <source>
        <dbReference type="ARBA" id="ARBA00022833"/>
    </source>
</evidence>
<feature type="compositionally biased region" description="Gly residues" evidence="11">
    <location>
        <begin position="103"/>
        <end position="113"/>
    </location>
</feature>
<dbReference type="CDD" id="cd10747">
    <property type="entry name" value="DnaJ_C"/>
    <property type="match status" value="1"/>
</dbReference>
<feature type="domain" description="CR-type" evidence="13">
    <location>
        <begin position="185"/>
        <end position="266"/>
    </location>
</feature>